<evidence type="ECO:0000256" key="1">
    <source>
        <dbReference type="SAM" id="Phobius"/>
    </source>
</evidence>
<name>C0FTL5_9FIRM</name>
<protein>
    <submittedName>
        <fullName evidence="2">Uncharacterized protein</fullName>
    </submittedName>
</protein>
<reference evidence="2 3" key="2">
    <citation type="submission" date="2009-03" db="EMBL/GenBank/DDBJ databases">
        <title>Draft genome sequence of Roseburia inulinivorans (DSM 16841).</title>
        <authorList>
            <person name="Sudarsanam P."/>
            <person name="Ley R."/>
            <person name="Guruge J."/>
            <person name="Turnbaugh P.J."/>
            <person name="Mahowald M."/>
            <person name="Liep D."/>
            <person name="Gordon J."/>
        </authorList>
    </citation>
    <scope>NUCLEOTIDE SEQUENCE [LARGE SCALE GENOMIC DNA]</scope>
    <source>
        <strain evidence="2 3">DSM 16841</strain>
    </source>
</reference>
<dbReference type="eggNOG" id="COG0577">
    <property type="taxonomic scope" value="Bacteria"/>
</dbReference>
<sequence length="78" mass="9121">MKVKNQKCIRRLSYKSLWATRKRNVIAIFAIALTTLLFTSLFTILMSLNESYETYNFRQVGGYSDGTFKELSEEQVEK</sequence>
<evidence type="ECO:0000313" key="3">
    <source>
        <dbReference type="Proteomes" id="UP000003561"/>
    </source>
</evidence>
<dbReference type="RefSeq" id="WP_007885983.1">
    <property type="nucleotide sequence ID" value="NZ_ACFY01000086.1"/>
</dbReference>
<gene>
    <name evidence="2" type="ORF">ROSEINA2194_02086</name>
</gene>
<feature type="transmembrane region" description="Helical" evidence="1">
    <location>
        <begin position="25"/>
        <end position="48"/>
    </location>
</feature>
<reference evidence="2 3" key="1">
    <citation type="submission" date="2009-02" db="EMBL/GenBank/DDBJ databases">
        <authorList>
            <person name="Fulton L."/>
            <person name="Clifton S."/>
            <person name="Fulton B."/>
            <person name="Xu J."/>
            <person name="Minx P."/>
            <person name="Pepin K.H."/>
            <person name="Johnson M."/>
            <person name="Bhonagiri V."/>
            <person name="Nash W.E."/>
            <person name="Mardis E.R."/>
            <person name="Wilson R.K."/>
        </authorList>
    </citation>
    <scope>NUCLEOTIDE SEQUENCE [LARGE SCALE GENOMIC DNA]</scope>
    <source>
        <strain evidence="2 3">DSM 16841</strain>
    </source>
</reference>
<keyword evidence="1" id="KW-1133">Transmembrane helix</keyword>
<keyword evidence="1" id="KW-0812">Transmembrane</keyword>
<comment type="caution">
    <text evidence="2">The sequence shown here is derived from an EMBL/GenBank/DDBJ whole genome shotgun (WGS) entry which is preliminary data.</text>
</comment>
<organism evidence="2 3">
    <name type="scientific">Roseburia inulinivorans DSM 16841</name>
    <dbReference type="NCBI Taxonomy" id="622312"/>
    <lineage>
        <taxon>Bacteria</taxon>
        <taxon>Bacillati</taxon>
        <taxon>Bacillota</taxon>
        <taxon>Clostridia</taxon>
        <taxon>Lachnospirales</taxon>
        <taxon>Lachnospiraceae</taxon>
        <taxon>Roseburia</taxon>
    </lineage>
</organism>
<dbReference type="Proteomes" id="UP000003561">
    <property type="component" value="Unassembled WGS sequence"/>
</dbReference>
<accession>C0FTL5</accession>
<evidence type="ECO:0000313" key="2">
    <source>
        <dbReference type="EMBL" id="EEG94174.1"/>
    </source>
</evidence>
<proteinExistence type="predicted"/>
<dbReference type="EMBL" id="ACFY01000086">
    <property type="protein sequence ID" value="EEG94174.1"/>
    <property type="molecule type" value="Genomic_DNA"/>
</dbReference>
<keyword evidence="1" id="KW-0472">Membrane</keyword>
<dbReference type="AlphaFoldDB" id="C0FTL5"/>